<reference evidence="11 13" key="1">
    <citation type="submission" date="2020-06" db="EMBL/GenBank/DDBJ databases">
        <title>Anoxygenic phototrophic Chloroflexota member uses a Type I reaction center.</title>
        <authorList>
            <person name="Tsuji J.M."/>
            <person name="Shaw N.A."/>
            <person name="Nagashima S."/>
            <person name="Venkiteswaran J."/>
            <person name="Schiff S.L."/>
            <person name="Hanada S."/>
            <person name="Tank M."/>
            <person name="Neufeld J.D."/>
        </authorList>
    </citation>
    <scope>NUCLEOTIDE SEQUENCE [LARGE SCALE GENOMIC DNA]</scope>
    <source>
        <strain evidence="11">L227-S17</strain>
    </source>
</reference>
<dbReference type="Proteomes" id="UP000521676">
    <property type="component" value="Unassembled WGS sequence"/>
</dbReference>
<keyword evidence="14" id="KW-1185">Reference proteome</keyword>
<evidence type="ECO:0000313" key="13">
    <source>
        <dbReference type="Proteomes" id="UP000521676"/>
    </source>
</evidence>
<feature type="domain" description="UVR" evidence="8">
    <location>
        <begin position="205"/>
        <end position="240"/>
    </location>
</feature>
<dbReference type="InterPro" id="IPR035901">
    <property type="entry name" value="GIY-YIG_endonuc_sf"/>
</dbReference>
<dbReference type="InterPro" id="IPR000305">
    <property type="entry name" value="GIY-YIG_endonuc"/>
</dbReference>
<dbReference type="PROSITE" id="PS50165">
    <property type="entry name" value="UVRC"/>
    <property type="match status" value="1"/>
</dbReference>
<keyword evidence="4 6" id="KW-0267">Excision nuclease</keyword>
<dbReference type="AlphaFoldDB" id="A0A8T7LW51"/>
<dbReference type="InterPro" id="IPR004791">
    <property type="entry name" value="UvrC"/>
</dbReference>
<feature type="domain" description="GIY-YIG" evidence="9">
    <location>
        <begin position="16"/>
        <end position="95"/>
    </location>
</feature>
<sequence>MSRETYLDEKVKSLPHKPGVYIMRDEGNNIIYVGKAISLRNRVSSYFGSLNGQTPKVEEMVRRIHDFEYIVVDTEREALNLENTLIKLHRPKYNILLKDDKTYPYIKVTVNEDWARTIIVRKVLDDGARYFGPFAGNGSAYRTVQVLQKLFPYRNCDLTINGKEDRPCLDYFIHRCLGPCAGFADKAEYNGAINQVIMFLEGKSDEVVQQLEAKMEAAAEELHFERAARFRDQLISVRQVTEQQKVVSNHTYDEDVIAIALDEGEAAVQIFFIRRGKLVGREHFFMKGTQDETPSEILTSFITQYYSEATYIPTRMLLQNIPSDLEVVKEWLSARAGSSVELLVPDSGDKQALVQMVAQNATEALQQNRLKWLNDEQKTTFALNELQKALGLSARPRRIECYDISNTQGTNSVASMVVFEDGSPKKSDYRKFKIKTVEGANDYASMQEVLSRRFKRAKTVDEMNEMASEEEKAALAQLDVINGALELTGQEAGLEVQDPHDANWGVRGHPGKEAKKGKKSKPELKAKSKVDYSWQILPDLVIIDGGKGQLSAAVAVMKELEMEDIPVVGLAKQHDEIFQPGKPLSVYLPRNSESLYLVQRIRDEAHRFAITFHRQVRSKEAYKSTLDEVPGIGPRRKQALLKAFGTAAKIKNASDEELLALEGMNKAALAKLREYL</sequence>
<comment type="function">
    <text evidence="6">The UvrABC repair system catalyzes the recognition and processing of DNA lesions. UvrC both incises the 5' and 3' sides of the lesion. The N-terminal half is responsible for the 3' incision and the C-terminal half is responsible for the 5' incision.</text>
</comment>
<dbReference type="InterPro" id="IPR001162">
    <property type="entry name" value="UvrC_RNase_H_dom"/>
</dbReference>
<dbReference type="Pfam" id="PF22920">
    <property type="entry name" value="UvrC_RNaseH"/>
    <property type="match status" value="1"/>
</dbReference>
<keyword evidence="5 6" id="KW-0234">DNA repair</keyword>
<dbReference type="NCBIfam" id="NF001824">
    <property type="entry name" value="PRK00558.1-5"/>
    <property type="match status" value="1"/>
</dbReference>
<dbReference type="FunFam" id="3.40.1440.10:FF:000001">
    <property type="entry name" value="UvrABC system protein C"/>
    <property type="match status" value="1"/>
</dbReference>
<evidence type="ECO:0000256" key="4">
    <source>
        <dbReference type="ARBA" id="ARBA00022881"/>
    </source>
</evidence>
<reference evidence="12" key="2">
    <citation type="journal article" date="2024" name="Nature">
        <title>Anoxygenic phototroph of the Chloroflexota uses a type I reaction centre.</title>
        <authorList>
            <person name="Tsuji J.M."/>
            <person name="Shaw N.A."/>
            <person name="Nagashima S."/>
            <person name="Venkiteswaran J.J."/>
            <person name="Schiff S.L."/>
            <person name="Watanabe T."/>
            <person name="Fukui M."/>
            <person name="Hanada S."/>
            <person name="Tank M."/>
            <person name="Neufeld J.D."/>
        </authorList>
    </citation>
    <scope>NUCLEOTIDE SEQUENCE</scope>
    <source>
        <strain evidence="12">L227-S17</strain>
    </source>
</reference>
<dbReference type="EMBL" id="JACATZ010000001">
    <property type="protein sequence ID" value="NWJ44422.1"/>
    <property type="molecule type" value="Genomic_DNA"/>
</dbReference>
<comment type="similarity">
    <text evidence="6">Belongs to the UvrC family.</text>
</comment>
<dbReference type="PROSITE" id="PS50151">
    <property type="entry name" value="UVR"/>
    <property type="match status" value="1"/>
</dbReference>
<dbReference type="PANTHER" id="PTHR30562:SF1">
    <property type="entry name" value="UVRABC SYSTEM PROTEIN C"/>
    <property type="match status" value="1"/>
</dbReference>
<feature type="compositionally biased region" description="Basic and acidic residues" evidence="7">
    <location>
        <begin position="510"/>
        <end position="524"/>
    </location>
</feature>
<dbReference type="EMBL" id="CP128399">
    <property type="protein sequence ID" value="WJW66314.1"/>
    <property type="molecule type" value="Genomic_DNA"/>
</dbReference>
<gene>
    <name evidence="6 11" type="primary">uvrC</name>
    <name evidence="11" type="ORF">HXX08_00945</name>
    <name evidence="12" type="ORF">OZ401_002108</name>
</gene>
<dbReference type="InterPro" id="IPR003583">
    <property type="entry name" value="Hlx-hairpin-Hlx_DNA-bd_motif"/>
</dbReference>
<dbReference type="Pfam" id="PF14520">
    <property type="entry name" value="HHH_5"/>
    <property type="match status" value="1"/>
</dbReference>
<comment type="subunit">
    <text evidence="6">Interacts with UvrB in an incision complex.</text>
</comment>
<name>A0A8T7LW51_9CHLR</name>
<evidence type="ECO:0000259" key="10">
    <source>
        <dbReference type="PROSITE" id="PS50165"/>
    </source>
</evidence>
<dbReference type="GO" id="GO:0003677">
    <property type="term" value="F:DNA binding"/>
    <property type="evidence" value="ECO:0007669"/>
    <property type="project" value="UniProtKB-UniRule"/>
</dbReference>
<keyword evidence="12" id="KW-0378">Hydrolase</keyword>
<dbReference type="Gene3D" id="3.40.1440.10">
    <property type="entry name" value="GIY-YIG endonuclease"/>
    <property type="match status" value="1"/>
</dbReference>
<dbReference type="InterPro" id="IPR047296">
    <property type="entry name" value="GIY-YIG_UvrC_Cho"/>
</dbReference>
<dbReference type="InterPro" id="IPR010994">
    <property type="entry name" value="RuvA_2-like"/>
</dbReference>
<evidence type="ECO:0000256" key="2">
    <source>
        <dbReference type="ARBA" id="ARBA00022763"/>
    </source>
</evidence>
<dbReference type="GO" id="GO:0005737">
    <property type="term" value="C:cytoplasm"/>
    <property type="evidence" value="ECO:0007669"/>
    <property type="project" value="UniProtKB-SubCell"/>
</dbReference>
<accession>A0A8T7LW51</accession>
<dbReference type="InterPro" id="IPR050066">
    <property type="entry name" value="UvrABC_protein_C"/>
</dbReference>
<comment type="subcellular location">
    <subcellularLocation>
        <location evidence="6">Cytoplasm</location>
    </subcellularLocation>
</comment>
<evidence type="ECO:0000256" key="7">
    <source>
        <dbReference type="SAM" id="MobiDB-lite"/>
    </source>
</evidence>
<dbReference type="Pfam" id="PF08459">
    <property type="entry name" value="UvrC_RNaseH_dom"/>
    <property type="match status" value="1"/>
</dbReference>
<dbReference type="SMART" id="SM00465">
    <property type="entry name" value="GIYc"/>
    <property type="match status" value="1"/>
</dbReference>
<evidence type="ECO:0000259" key="9">
    <source>
        <dbReference type="PROSITE" id="PS50164"/>
    </source>
</evidence>
<dbReference type="Gene3D" id="3.30.420.340">
    <property type="entry name" value="UvrC, RNAse H endonuclease domain"/>
    <property type="match status" value="1"/>
</dbReference>
<feature type="region of interest" description="Disordered" evidence="7">
    <location>
        <begin position="501"/>
        <end position="524"/>
    </location>
</feature>
<dbReference type="PROSITE" id="PS50164">
    <property type="entry name" value="GIY_YIG"/>
    <property type="match status" value="1"/>
</dbReference>
<evidence type="ECO:0000256" key="1">
    <source>
        <dbReference type="ARBA" id="ARBA00022490"/>
    </source>
</evidence>
<dbReference type="Pfam" id="PF02151">
    <property type="entry name" value="UVR"/>
    <property type="match status" value="1"/>
</dbReference>
<protein>
    <recommendedName>
        <fullName evidence="6">UvrABC system protein C</fullName>
        <shortName evidence="6">Protein UvrC</shortName>
    </recommendedName>
    <alternativeName>
        <fullName evidence="6">Excinuclease ABC subunit C</fullName>
    </alternativeName>
</protein>
<evidence type="ECO:0000259" key="8">
    <source>
        <dbReference type="PROSITE" id="PS50151"/>
    </source>
</evidence>
<dbReference type="SUPFAM" id="SSF82771">
    <property type="entry name" value="GIY-YIG endonuclease"/>
    <property type="match status" value="1"/>
</dbReference>
<dbReference type="GO" id="GO:0009381">
    <property type="term" value="F:excinuclease ABC activity"/>
    <property type="evidence" value="ECO:0007669"/>
    <property type="project" value="UniProtKB-UniRule"/>
</dbReference>
<evidence type="ECO:0000256" key="3">
    <source>
        <dbReference type="ARBA" id="ARBA00022769"/>
    </source>
</evidence>
<dbReference type="RefSeq" id="WP_341468197.1">
    <property type="nucleotide sequence ID" value="NZ_CP128399.1"/>
</dbReference>
<dbReference type="Pfam" id="PF01541">
    <property type="entry name" value="GIY-YIG"/>
    <property type="match status" value="1"/>
</dbReference>
<proteinExistence type="inferred from homology"/>
<keyword evidence="1 6" id="KW-0963">Cytoplasm</keyword>
<evidence type="ECO:0000256" key="5">
    <source>
        <dbReference type="ARBA" id="ARBA00023204"/>
    </source>
</evidence>
<dbReference type="CDD" id="cd10434">
    <property type="entry name" value="GIY-YIG_UvrC_Cho"/>
    <property type="match status" value="1"/>
</dbReference>
<keyword evidence="6" id="KW-0742">SOS response</keyword>
<dbReference type="SUPFAM" id="SSF46600">
    <property type="entry name" value="C-terminal UvrC-binding domain of UvrB"/>
    <property type="match status" value="1"/>
</dbReference>
<dbReference type="Gene3D" id="1.10.150.20">
    <property type="entry name" value="5' to 3' exonuclease, C-terminal subdomain"/>
    <property type="match status" value="1"/>
</dbReference>
<dbReference type="InterPro" id="IPR036876">
    <property type="entry name" value="UVR_dom_sf"/>
</dbReference>
<dbReference type="PANTHER" id="PTHR30562">
    <property type="entry name" value="UVRC/OXIDOREDUCTASE"/>
    <property type="match status" value="1"/>
</dbReference>
<dbReference type="HAMAP" id="MF_00203">
    <property type="entry name" value="UvrC"/>
    <property type="match status" value="1"/>
</dbReference>
<organism evidence="11 13">
    <name type="scientific">Candidatus Chlorohelix allophototropha</name>
    <dbReference type="NCBI Taxonomy" id="3003348"/>
    <lineage>
        <taxon>Bacteria</taxon>
        <taxon>Bacillati</taxon>
        <taxon>Chloroflexota</taxon>
        <taxon>Chloroflexia</taxon>
        <taxon>Candidatus Chloroheliales</taxon>
        <taxon>Candidatus Chloroheliaceae</taxon>
        <taxon>Candidatus Chlorohelix</taxon>
    </lineage>
</organism>
<dbReference type="SMART" id="SM00278">
    <property type="entry name" value="HhH1"/>
    <property type="match status" value="2"/>
</dbReference>
<dbReference type="InterPro" id="IPR038476">
    <property type="entry name" value="UvrC_RNase_H_dom_sf"/>
</dbReference>
<evidence type="ECO:0000256" key="6">
    <source>
        <dbReference type="HAMAP-Rule" id="MF_00203"/>
    </source>
</evidence>
<feature type="domain" description="UvrC family homology region profile" evidence="10">
    <location>
        <begin position="256"/>
        <end position="557"/>
    </location>
</feature>
<dbReference type="NCBIfam" id="TIGR00194">
    <property type="entry name" value="uvrC"/>
    <property type="match status" value="1"/>
</dbReference>
<dbReference type="GO" id="GO:0009432">
    <property type="term" value="P:SOS response"/>
    <property type="evidence" value="ECO:0007669"/>
    <property type="project" value="UniProtKB-UniRule"/>
</dbReference>
<dbReference type="GO" id="GO:0009380">
    <property type="term" value="C:excinuclease repair complex"/>
    <property type="evidence" value="ECO:0007669"/>
    <property type="project" value="InterPro"/>
</dbReference>
<dbReference type="Proteomes" id="UP001431572">
    <property type="component" value="Chromosome 1"/>
</dbReference>
<evidence type="ECO:0000313" key="14">
    <source>
        <dbReference type="Proteomes" id="UP001431572"/>
    </source>
</evidence>
<evidence type="ECO:0000313" key="11">
    <source>
        <dbReference type="EMBL" id="NWJ44422.1"/>
    </source>
</evidence>
<keyword evidence="2 6" id="KW-0227">DNA damage</keyword>
<dbReference type="InterPro" id="IPR001943">
    <property type="entry name" value="UVR_dom"/>
</dbReference>
<dbReference type="SUPFAM" id="SSF47781">
    <property type="entry name" value="RuvA domain 2-like"/>
    <property type="match status" value="1"/>
</dbReference>
<keyword evidence="3 6" id="KW-0228">DNA excision</keyword>
<dbReference type="GO" id="GO:0006289">
    <property type="term" value="P:nucleotide-excision repair"/>
    <property type="evidence" value="ECO:0007669"/>
    <property type="project" value="UniProtKB-UniRule"/>
</dbReference>
<evidence type="ECO:0000313" key="12">
    <source>
        <dbReference type="EMBL" id="WJW66314.1"/>
    </source>
</evidence>
<dbReference type="Gene3D" id="4.10.860.10">
    <property type="entry name" value="UVR domain"/>
    <property type="match status" value="1"/>
</dbReference>